<accession>A0ABD5I8G8</accession>
<dbReference type="Gene3D" id="3.30.2140.20">
    <property type="match status" value="1"/>
</dbReference>
<protein>
    <submittedName>
        <fullName evidence="2">Acetyltransferase</fullName>
    </submittedName>
</protein>
<sequence>MKKSKSGETSHFLDTDLTDTWSIGYAFYLNAFDEKKVNDIQNMVIEHPESPLNKGSINCKLIEHWHIVLTKQSFTETRHGKKSKKEITEKQYYQILREKFNIF</sequence>
<organism evidence="2 3">
    <name type="scientific">Bacillus thuringiensis serovar toumanoffi</name>
    <dbReference type="NCBI Taxonomy" id="180862"/>
    <lineage>
        <taxon>Bacteria</taxon>
        <taxon>Bacillati</taxon>
        <taxon>Bacillota</taxon>
        <taxon>Bacilli</taxon>
        <taxon>Bacillales</taxon>
        <taxon>Bacillaceae</taxon>
        <taxon>Bacillus</taxon>
        <taxon>Bacillus cereus group</taxon>
    </lineage>
</organism>
<reference evidence="2 3" key="1">
    <citation type="submission" date="2023-10" db="EMBL/GenBank/DDBJ databases">
        <title>Draft Genome Sequence of Bacillus thuringiensis serovar. toumanoffi 4059: Identification of a Novel Cry Protein Candidate.</title>
        <authorList>
            <person name="Murdoch R.W."/>
            <person name="Gemler B."/>
            <person name="Heater B.S."/>
        </authorList>
    </citation>
    <scope>NUCLEOTIDE SEQUENCE [LARGE SCALE GENOMIC DNA]</scope>
    <source>
        <strain evidence="2 3">4059</strain>
    </source>
</reference>
<name>A0ABD5I8G8_BACTU</name>
<dbReference type="InterPro" id="IPR053710">
    <property type="entry name" value="Arylamine_NAT_domain_sf"/>
</dbReference>
<comment type="similarity">
    <text evidence="1">Belongs to the arylamine N-acetyltransferase family.</text>
</comment>
<dbReference type="InterPro" id="IPR001447">
    <property type="entry name" value="Arylamine_N-AcTrfase"/>
</dbReference>
<dbReference type="Pfam" id="PF00797">
    <property type="entry name" value="Acetyltransf_2"/>
    <property type="match status" value="1"/>
</dbReference>
<comment type="caution">
    <text evidence="2">The sequence shown here is derived from an EMBL/GenBank/DDBJ whole genome shotgun (WGS) entry which is preliminary data.</text>
</comment>
<dbReference type="EMBL" id="JAWQCK010000009">
    <property type="protein sequence ID" value="MDW9213586.1"/>
    <property type="molecule type" value="Genomic_DNA"/>
</dbReference>
<proteinExistence type="inferred from homology"/>
<evidence type="ECO:0000313" key="3">
    <source>
        <dbReference type="Proteomes" id="UP001272716"/>
    </source>
</evidence>
<gene>
    <name evidence="2" type="ORF">BTTOUR_33085</name>
</gene>
<dbReference type="InterPro" id="IPR038765">
    <property type="entry name" value="Papain-like_cys_pep_sf"/>
</dbReference>
<evidence type="ECO:0000256" key="1">
    <source>
        <dbReference type="ARBA" id="ARBA00006547"/>
    </source>
</evidence>
<evidence type="ECO:0000313" key="2">
    <source>
        <dbReference type="EMBL" id="MDW9213586.1"/>
    </source>
</evidence>
<dbReference type="Proteomes" id="UP001272716">
    <property type="component" value="Unassembled WGS sequence"/>
</dbReference>
<dbReference type="AlphaFoldDB" id="A0ABD5I8G8"/>
<dbReference type="SUPFAM" id="SSF54001">
    <property type="entry name" value="Cysteine proteinases"/>
    <property type="match status" value="1"/>
</dbReference>